<dbReference type="AlphaFoldDB" id="A0A0P0Y8N3"/>
<reference evidence="1 2" key="2">
    <citation type="journal article" date="2013" name="Plant Cell Physiol.">
        <title>Rice Annotation Project Database (RAP-DB): an integrative and interactive database for rice genomics.</title>
        <authorList>
            <person name="Sakai H."/>
            <person name="Lee S.S."/>
            <person name="Tanaka T."/>
            <person name="Numa H."/>
            <person name="Kim J."/>
            <person name="Kawahara Y."/>
            <person name="Wakimoto H."/>
            <person name="Yang C.C."/>
            <person name="Iwamoto M."/>
            <person name="Abe T."/>
            <person name="Yamada Y."/>
            <person name="Muto A."/>
            <person name="Inokuchi H."/>
            <person name="Ikemura T."/>
            <person name="Matsumoto T."/>
            <person name="Sasaki T."/>
            <person name="Itoh T."/>
        </authorList>
    </citation>
    <scope>NUCLEOTIDE SEQUENCE [LARGE SCALE GENOMIC DNA]</scope>
    <source>
        <strain evidence="2">cv. Nipponbare</strain>
    </source>
</reference>
<dbReference type="InParanoid" id="A0A0P0Y8N3"/>
<dbReference type="EMBL" id="AP014968">
    <property type="protein sequence ID" value="BAT16548.1"/>
    <property type="molecule type" value="Genomic_DNA"/>
</dbReference>
<sequence length="80" mass="8855">RHPTKADSVSVPTTGLPKKMVSGSASLLFGPKKPEELKIPIPKSAIDHFIKCARLKPPKKPISDFWGTIRNKDLHDQAKE</sequence>
<name>A0A0P0Y8N3_ORYSJ</name>
<dbReference type="Proteomes" id="UP000059680">
    <property type="component" value="Chromosome 12"/>
</dbReference>
<gene>
    <name evidence="1" type="ordered locus">Os12g0254201</name>
    <name evidence="1" type="ORF">OSNPB_120254201</name>
</gene>
<evidence type="ECO:0000313" key="1">
    <source>
        <dbReference type="EMBL" id="BAT16548.1"/>
    </source>
</evidence>
<dbReference type="Gramene" id="Os12t0254201-01">
    <property type="protein sequence ID" value="Os12t0254201-01"/>
    <property type="gene ID" value="Os12g0254201"/>
</dbReference>
<feature type="non-terminal residue" evidence="1">
    <location>
        <position position="1"/>
    </location>
</feature>
<proteinExistence type="predicted"/>
<reference evidence="2" key="1">
    <citation type="journal article" date="2005" name="Nature">
        <title>The map-based sequence of the rice genome.</title>
        <authorList>
            <consortium name="International rice genome sequencing project (IRGSP)"/>
            <person name="Matsumoto T."/>
            <person name="Wu J."/>
            <person name="Kanamori H."/>
            <person name="Katayose Y."/>
            <person name="Fujisawa M."/>
            <person name="Namiki N."/>
            <person name="Mizuno H."/>
            <person name="Yamamoto K."/>
            <person name="Antonio B.A."/>
            <person name="Baba T."/>
            <person name="Sakata K."/>
            <person name="Nagamura Y."/>
            <person name="Aoki H."/>
            <person name="Arikawa K."/>
            <person name="Arita K."/>
            <person name="Bito T."/>
            <person name="Chiden Y."/>
            <person name="Fujitsuka N."/>
            <person name="Fukunaka R."/>
            <person name="Hamada M."/>
            <person name="Harada C."/>
            <person name="Hayashi A."/>
            <person name="Hijishita S."/>
            <person name="Honda M."/>
            <person name="Hosokawa S."/>
            <person name="Ichikawa Y."/>
            <person name="Idonuma A."/>
            <person name="Iijima M."/>
            <person name="Ikeda M."/>
            <person name="Ikeno M."/>
            <person name="Ito K."/>
            <person name="Ito S."/>
            <person name="Ito T."/>
            <person name="Ito Y."/>
            <person name="Ito Y."/>
            <person name="Iwabuchi A."/>
            <person name="Kamiya K."/>
            <person name="Karasawa W."/>
            <person name="Kurita K."/>
            <person name="Katagiri S."/>
            <person name="Kikuta A."/>
            <person name="Kobayashi H."/>
            <person name="Kobayashi N."/>
            <person name="Machita K."/>
            <person name="Maehara T."/>
            <person name="Masukawa M."/>
            <person name="Mizubayashi T."/>
            <person name="Mukai Y."/>
            <person name="Nagasaki H."/>
            <person name="Nagata Y."/>
            <person name="Naito S."/>
            <person name="Nakashima M."/>
            <person name="Nakama Y."/>
            <person name="Nakamichi Y."/>
            <person name="Nakamura M."/>
            <person name="Meguro A."/>
            <person name="Negishi M."/>
            <person name="Ohta I."/>
            <person name="Ohta T."/>
            <person name="Okamoto M."/>
            <person name="Ono N."/>
            <person name="Saji S."/>
            <person name="Sakaguchi M."/>
            <person name="Sakai K."/>
            <person name="Shibata M."/>
            <person name="Shimokawa T."/>
            <person name="Song J."/>
            <person name="Takazaki Y."/>
            <person name="Terasawa K."/>
            <person name="Tsugane M."/>
            <person name="Tsuji K."/>
            <person name="Ueda S."/>
            <person name="Waki K."/>
            <person name="Yamagata H."/>
            <person name="Yamamoto M."/>
            <person name="Yamamoto S."/>
            <person name="Yamane H."/>
            <person name="Yoshiki S."/>
            <person name="Yoshihara R."/>
            <person name="Yukawa K."/>
            <person name="Zhong H."/>
            <person name="Yano M."/>
            <person name="Yuan Q."/>
            <person name="Ouyang S."/>
            <person name="Liu J."/>
            <person name="Jones K.M."/>
            <person name="Gansberger K."/>
            <person name="Moffat K."/>
            <person name="Hill J."/>
            <person name="Bera J."/>
            <person name="Fadrosh D."/>
            <person name="Jin S."/>
            <person name="Johri S."/>
            <person name="Kim M."/>
            <person name="Overton L."/>
            <person name="Reardon M."/>
            <person name="Tsitrin T."/>
            <person name="Vuong H."/>
            <person name="Weaver B."/>
            <person name="Ciecko A."/>
            <person name="Tallon L."/>
            <person name="Jackson J."/>
            <person name="Pai G."/>
            <person name="Aken S.V."/>
            <person name="Utterback T."/>
            <person name="Reidmuller S."/>
            <person name="Feldblyum T."/>
            <person name="Hsiao J."/>
            <person name="Zismann V."/>
            <person name="Iobst S."/>
            <person name="de Vazeille A.R."/>
            <person name="Buell C.R."/>
            <person name="Ying K."/>
            <person name="Li Y."/>
            <person name="Lu T."/>
            <person name="Huang Y."/>
            <person name="Zhao Q."/>
            <person name="Feng Q."/>
            <person name="Zhang L."/>
            <person name="Zhu J."/>
            <person name="Weng Q."/>
            <person name="Mu J."/>
            <person name="Lu Y."/>
            <person name="Fan D."/>
            <person name="Liu Y."/>
            <person name="Guan J."/>
            <person name="Zhang Y."/>
            <person name="Yu S."/>
            <person name="Liu X."/>
            <person name="Zhang Y."/>
            <person name="Hong G."/>
            <person name="Han B."/>
            <person name="Choisne N."/>
            <person name="Demange N."/>
            <person name="Orjeda G."/>
            <person name="Samain S."/>
            <person name="Cattolico L."/>
            <person name="Pelletier E."/>
            <person name="Couloux A."/>
            <person name="Segurens B."/>
            <person name="Wincker P."/>
            <person name="D'Hont A."/>
            <person name="Scarpelli C."/>
            <person name="Weissenbach J."/>
            <person name="Salanoubat M."/>
            <person name="Quetier F."/>
            <person name="Yu Y."/>
            <person name="Kim H.R."/>
            <person name="Rambo T."/>
            <person name="Currie J."/>
            <person name="Collura K."/>
            <person name="Luo M."/>
            <person name="Yang T."/>
            <person name="Ammiraju J.S.S."/>
            <person name="Engler F."/>
            <person name="Soderlund C."/>
            <person name="Wing R.A."/>
            <person name="Palmer L.E."/>
            <person name="de la Bastide M."/>
            <person name="Spiegel L."/>
            <person name="Nascimento L."/>
            <person name="Zutavern T."/>
            <person name="O'Shaughnessy A."/>
            <person name="Dike S."/>
            <person name="Dedhia N."/>
            <person name="Preston R."/>
            <person name="Balija V."/>
            <person name="McCombie W.R."/>
            <person name="Chow T."/>
            <person name="Chen H."/>
            <person name="Chung M."/>
            <person name="Chen C."/>
            <person name="Shaw J."/>
            <person name="Wu H."/>
            <person name="Hsiao K."/>
            <person name="Chao Y."/>
            <person name="Chu M."/>
            <person name="Cheng C."/>
            <person name="Hour A."/>
            <person name="Lee P."/>
            <person name="Lin S."/>
            <person name="Lin Y."/>
            <person name="Liou J."/>
            <person name="Liu S."/>
            <person name="Hsing Y."/>
            <person name="Raghuvanshi S."/>
            <person name="Mohanty A."/>
            <person name="Bharti A.K."/>
            <person name="Gaur A."/>
            <person name="Gupta V."/>
            <person name="Kumar D."/>
            <person name="Ravi V."/>
            <person name="Vij S."/>
            <person name="Kapur A."/>
            <person name="Khurana P."/>
            <person name="Khurana P."/>
            <person name="Khurana J.P."/>
            <person name="Tyagi A.K."/>
            <person name="Gaikwad K."/>
            <person name="Singh A."/>
            <person name="Dalal V."/>
            <person name="Srivastava S."/>
            <person name="Dixit A."/>
            <person name="Pal A.K."/>
            <person name="Ghazi I.A."/>
            <person name="Yadav M."/>
            <person name="Pandit A."/>
            <person name="Bhargava A."/>
            <person name="Sureshbabu K."/>
            <person name="Batra K."/>
            <person name="Sharma T.R."/>
            <person name="Mohapatra T."/>
            <person name="Singh N.K."/>
            <person name="Messing J."/>
            <person name="Nelson A.B."/>
            <person name="Fuks G."/>
            <person name="Kavchok S."/>
            <person name="Keizer G."/>
            <person name="Linton E."/>
            <person name="Llaca V."/>
            <person name="Song R."/>
            <person name="Tanyolac B."/>
            <person name="Young S."/>
            <person name="Ho-Il K."/>
            <person name="Hahn J.H."/>
            <person name="Sangsakoo G."/>
            <person name="Vanavichit A."/>
            <person name="de Mattos Luiz.A.T."/>
            <person name="Zimmer P.D."/>
            <person name="Malone G."/>
            <person name="Dellagostin O."/>
            <person name="de Oliveira A.C."/>
            <person name="Bevan M."/>
            <person name="Bancroft I."/>
            <person name="Minx P."/>
            <person name="Cordum H."/>
            <person name="Wilson R."/>
            <person name="Cheng Z."/>
            <person name="Jin W."/>
            <person name="Jiang J."/>
            <person name="Leong S.A."/>
            <person name="Iwama H."/>
            <person name="Gojobori T."/>
            <person name="Itoh T."/>
            <person name="Niimura Y."/>
            <person name="Fujii Y."/>
            <person name="Habara T."/>
            <person name="Sakai H."/>
            <person name="Sato Y."/>
            <person name="Wilson G."/>
            <person name="Kumar K."/>
            <person name="McCouch S."/>
            <person name="Juretic N."/>
            <person name="Hoen D."/>
            <person name="Wright S."/>
            <person name="Bruskiewich R."/>
            <person name="Bureau T."/>
            <person name="Miyao A."/>
            <person name="Hirochika H."/>
            <person name="Nishikawa T."/>
            <person name="Kadowaki K."/>
            <person name="Sugiura M."/>
            <person name="Burr B."/>
            <person name="Sasaki T."/>
        </authorList>
    </citation>
    <scope>NUCLEOTIDE SEQUENCE [LARGE SCALE GENOMIC DNA]</scope>
    <source>
        <strain evidence="2">cv. Nipponbare</strain>
    </source>
</reference>
<organism evidence="1 2">
    <name type="scientific">Oryza sativa subsp. japonica</name>
    <name type="common">Rice</name>
    <dbReference type="NCBI Taxonomy" id="39947"/>
    <lineage>
        <taxon>Eukaryota</taxon>
        <taxon>Viridiplantae</taxon>
        <taxon>Streptophyta</taxon>
        <taxon>Embryophyta</taxon>
        <taxon>Tracheophyta</taxon>
        <taxon>Spermatophyta</taxon>
        <taxon>Magnoliopsida</taxon>
        <taxon>Liliopsida</taxon>
        <taxon>Poales</taxon>
        <taxon>Poaceae</taxon>
        <taxon>BOP clade</taxon>
        <taxon>Oryzoideae</taxon>
        <taxon>Oryzeae</taxon>
        <taxon>Oryzinae</taxon>
        <taxon>Oryza</taxon>
        <taxon>Oryza sativa</taxon>
    </lineage>
</organism>
<dbReference type="PaxDb" id="39947-A0A0P0Y8N3"/>
<evidence type="ECO:0000313" key="2">
    <source>
        <dbReference type="Proteomes" id="UP000059680"/>
    </source>
</evidence>
<keyword evidence="2" id="KW-1185">Reference proteome</keyword>
<accession>A0A0P0Y8N3</accession>
<reference evidence="1 2" key="3">
    <citation type="journal article" date="2013" name="Rice">
        <title>Improvement of the Oryza sativa Nipponbare reference genome using next generation sequence and optical map data.</title>
        <authorList>
            <person name="Kawahara Y."/>
            <person name="de la Bastide M."/>
            <person name="Hamilton J.P."/>
            <person name="Kanamori H."/>
            <person name="McCombie W.R."/>
            <person name="Ouyang S."/>
            <person name="Schwartz D.C."/>
            <person name="Tanaka T."/>
            <person name="Wu J."/>
            <person name="Zhou S."/>
            <person name="Childs K.L."/>
            <person name="Davidson R.M."/>
            <person name="Lin H."/>
            <person name="Quesada-Ocampo L."/>
            <person name="Vaillancourt B."/>
            <person name="Sakai H."/>
            <person name="Lee S.S."/>
            <person name="Kim J."/>
            <person name="Numa H."/>
            <person name="Itoh T."/>
            <person name="Buell C.R."/>
            <person name="Matsumoto T."/>
        </authorList>
    </citation>
    <scope>NUCLEOTIDE SEQUENCE [LARGE SCALE GENOMIC DNA]</scope>
    <source>
        <strain evidence="2">cv. Nipponbare</strain>
    </source>
</reference>
<protein>
    <submittedName>
        <fullName evidence="1">Os12g0254201 protein</fullName>
    </submittedName>
</protein>